<dbReference type="InterPro" id="IPR039420">
    <property type="entry name" value="WalR-like"/>
</dbReference>
<dbReference type="EMBL" id="JBHUIW010000015">
    <property type="protein sequence ID" value="MFD2183196.1"/>
    <property type="molecule type" value="Genomic_DNA"/>
</dbReference>
<dbReference type="SUPFAM" id="SSF52172">
    <property type="entry name" value="CheY-like"/>
    <property type="match status" value="1"/>
</dbReference>
<comment type="caution">
    <text evidence="6">The sequence shown here is derived from an EMBL/GenBank/DDBJ whole genome shotgun (WGS) entry which is preliminary data.</text>
</comment>
<dbReference type="PROSITE" id="PS50110">
    <property type="entry name" value="RESPONSE_REGULATORY"/>
    <property type="match status" value="1"/>
</dbReference>
<dbReference type="InterPro" id="IPR001789">
    <property type="entry name" value="Sig_transdc_resp-reg_receiver"/>
</dbReference>
<dbReference type="PANTHER" id="PTHR48111">
    <property type="entry name" value="REGULATOR OF RPOS"/>
    <property type="match status" value="1"/>
</dbReference>
<keyword evidence="2" id="KW-0597">Phosphoprotein</keyword>
<dbReference type="Gene3D" id="1.10.10.10">
    <property type="entry name" value="Winged helix-like DNA-binding domain superfamily/Winged helix DNA-binding domain"/>
    <property type="match status" value="1"/>
</dbReference>
<sequence>MRVLVVEDNEELAGLVVGGLRKSGHLVDHVPTGGDARDILATHRFAVVILDLGLPDADGLSVLRGLRARNDPTAVLVLTARSGIDDRVEALRCGADDYLIKPFAFEELIARLEALARRPRELHGPALVVGNVTFDPATRQVQVDDAPHVFSSRELVLLEALMRRKGRVATKRVLEDELAGSDGELSANAVEVYVHRLRKHLGELGARVTIHTVRGVGYLIREADA</sequence>
<dbReference type="Pfam" id="PF00486">
    <property type="entry name" value="Trans_reg_C"/>
    <property type="match status" value="1"/>
</dbReference>
<dbReference type="PROSITE" id="PS51755">
    <property type="entry name" value="OMPR_PHOB"/>
    <property type="match status" value="1"/>
</dbReference>
<feature type="domain" description="OmpR/PhoB-type" evidence="5">
    <location>
        <begin position="124"/>
        <end position="222"/>
    </location>
</feature>
<feature type="DNA-binding region" description="OmpR/PhoB-type" evidence="3">
    <location>
        <begin position="124"/>
        <end position="222"/>
    </location>
</feature>
<feature type="domain" description="Response regulatory" evidence="4">
    <location>
        <begin position="2"/>
        <end position="116"/>
    </location>
</feature>
<name>A0ABW5AKI6_9BRAD</name>
<dbReference type="InterPro" id="IPR036388">
    <property type="entry name" value="WH-like_DNA-bd_sf"/>
</dbReference>
<proteinExistence type="predicted"/>
<dbReference type="SMART" id="SM00862">
    <property type="entry name" value="Trans_reg_C"/>
    <property type="match status" value="1"/>
</dbReference>
<dbReference type="InterPro" id="IPR011006">
    <property type="entry name" value="CheY-like_superfamily"/>
</dbReference>
<dbReference type="Proteomes" id="UP001597314">
    <property type="component" value="Unassembled WGS sequence"/>
</dbReference>
<gene>
    <name evidence="6" type="ORF">ACFSOX_13640</name>
</gene>
<dbReference type="Pfam" id="PF00072">
    <property type="entry name" value="Response_reg"/>
    <property type="match status" value="1"/>
</dbReference>
<dbReference type="Gene3D" id="3.40.50.2300">
    <property type="match status" value="1"/>
</dbReference>
<keyword evidence="1 3" id="KW-0238">DNA-binding</keyword>
<organism evidence="6 7">
    <name type="scientific">Rhodoplanes azumiensis</name>
    <dbReference type="NCBI Taxonomy" id="1897628"/>
    <lineage>
        <taxon>Bacteria</taxon>
        <taxon>Pseudomonadati</taxon>
        <taxon>Pseudomonadota</taxon>
        <taxon>Alphaproteobacteria</taxon>
        <taxon>Hyphomicrobiales</taxon>
        <taxon>Nitrobacteraceae</taxon>
        <taxon>Rhodoplanes</taxon>
    </lineage>
</organism>
<dbReference type="SMART" id="SM00448">
    <property type="entry name" value="REC"/>
    <property type="match status" value="1"/>
</dbReference>
<keyword evidence="7" id="KW-1185">Reference proteome</keyword>
<feature type="modified residue" description="4-aspartylphosphate" evidence="2">
    <location>
        <position position="51"/>
    </location>
</feature>
<evidence type="ECO:0000256" key="2">
    <source>
        <dbReference type="PROSITE-ProRule" id="PRU00169"/>
    </source>
</evidence>
<evidence type="ECO:0000256" key="3">
    <source>
        <dbReference type="PROSITE-ProRule" id="PRU01091"/>
    </source>
</evidence>
<evidence type="ECO:0000313" key="7">
    <source>
        <dbReference type="Proteomes" id="UP001597314"/>
    </source>
</evidence>
<dbReference type="PANTHER" id="PTHR48111:SF36">
    <property type="entry name" value="TRANSCRIPTIONAL REGULATORY PROTEIN CUTR"/>
    <property type="match status" value="1"/>
</dbReference>
<protein>
    <submittedName>
        <fullName evidence="6">Response regulator transcription factor</fullName>
    </submittedName>
</protein>
<evidence type="ECO:0000313" key="6">
    <source>
        <dbReference type="EMBL" id="MFD2183196.1"/>
    </source>
</evidence>
<reference evidence="7" key="1">
    <citation type="journal article" date="2019" name="Int. J. Syst. Evol. Microbiol.">
        <title>The Global Catalogue of Microorganisms (GCM) 10K type strain sequencing project: providing services to taxonomists for standard genome sequencing and annotation.</title>
        <authorList>
            <consortium name="The Broad Institute Genomics Platform"/>
            <consortium name="The Broad Institute Genome Sequencing Center for Infectious Disease"/>
            <person name="Wu L."/>
            <person name="Ma J."/>
        </authorList>
    </citation>
    <scope>NUCLEOTIDE SEQUENCE [LARGE SCALE GENOMIC DNA]</scope>
    <source>
        <strain evidence="7">CGMCC 1.6774</strain>
    </source>
</reference>
<evidence type="ECO:0000256" key="1">
    <source>
        <dbReference type="ARBA" id="ARBA00023125"/>
    </source>
</evidence>
<dbReference type="RefSeq" id="WP_378478363.1">
    <property type="nucleotide sequence ID" value="NZ_JBHUIW010000015.1"/>
</dbReference>
<dbReference type="CDD" id="cd17624">
    <property type="entry name" value="REC_OmpR_PmrA-like"/>
    <property type="match status" value="1"/>
</dbReference>
<evidence type="ECO:0000259" key="5">
    <source>
        <dbReference type="PROSITE" id="PS51755"/>
    </source>
</evidence>
<evidence type="ECO:0000259" key="4">
    <source>
        <dbReference type="PROSITE" id="PS50110"/>
    </source>
</evidence>
<dbReference type="InterPro" id="IPR001867">
    <property type="entry name" value="OmpR/PhoB-type_DNA-bd"/>
</dbReference>
<dbReference type="CDD" id="cd00383">
    <property type="entry name" value="trans_reg_C"/>
    <property type="match status" value="1"/>
</dbReference>
<accession>A0ABW5AKI6</accession>